<dbReference type="Gene3D" id="3.40.50.150">
    <property type="entry name" value="Vaccinia Virus protein VP39"/>
    <property type="match status" value="1"/>
</dbReference>
<dbReference type="GO" id="GO:0008168">
    <property type="term" value="F:methyltransferase activity"/>
    <property type="evidence" value="ECO:0007669"/>
    <property type="project" value="InterPro"/>
</dbReference>
<dbReference type="InterPro" id="IPR029063">
    <property type="entry name" value="SAM-dependent_MTases_sf"/>
</dbReference>
<dbReference type="EMBL" id="BARS01020328">
    <property type="protein sequence ID" value="GAG05991.1"/>
    <property type="molecule type" value="Genomic_DNA"/>
</dbReference>
<evidence type="ECO:0000313" key="2">
    <source>
        <dbReference type="EMBL" id="GAG05991.1"/>
    </source>
</evidence>
<comment type="caution">
    <text evidence="2">The sequence shown here is derived from an EMBL/GenBank/DDBJ whole genome shotgun (WGS) entry which is preliminary data.</text>
</comment>
<dbReference type="PROSITE" id="PS51686">
    <property type="entry name" value="SAM_MT_RSMB_NOP"/>
    <property type="match status" value="1"/>
</dbReference>
<feature type="non-terminal residue" evidence="2">
    <location>
        <position position="1"/>
    </location>
</feature>
<evidence type="ECO:0000259" key="1">
    <source>
        <dbReference type="PROSITE" id="PS51686"/>
    </source>
</evidence>
<accession>X0VZV2</accession>
<feature type="domain" description="SAM-dependent MTase RsmB/NOP-type" evidence="1">
    <location>
        <begin position="1"/>
        <end position="70"/>
    </location>
</feature>
<proteinExistence type="predicted"/>
<dbReference type="SUPFAM" id="SSF53335">
    <property type="entry name" value="S-adenosyl-L-methionine-dependent methyltransferases"/>
    <property type="match status" value="1"/>
</dbReference>
<protein>
    <recommendedName>
        <fullName evidence="1">SAM-dependent MTase RsmB/NOP-type domain-containing protein</fullName>
    </recommendedName>
</protein>
<gene>
    <name evidence="2" type="ORF">S01H1_32792</name>
</gene>
<name>X0VZV2_9ZZZZ</name>
<sequence>SLLPDENEGQVYSFLENEGDKFQLLSAGEVWQDTFGFDTLNPWSSDDCSITLTPAATRTDGFFFAVLGRA</sequence>
<organism evidence="2">
    <name type="scientific">marine sediment metagenome</name>
    <dbReference type="NCBI Taxonomy" id="412755"/>
    <lineage>
        <taxon>unclassified sequences</taxon>
        <taxon>metagenomes</taxon>
        <taxon>ecological metagenomes</taxon>
    </lineage>
</organism>
<dbReference type="InterPro" id="IPR001678">
    <property type="entry name" value="MeTrfase_RsmB-F_NOP2_dom"/>
</dbReference>
<dbReference type="AlphaFoldDB" id="X0VZV2"/>
<reference evidence="2" key="1">
    <citation type="journal article" date="2014" name="Front. Microbiol.">
        <title>High frequency of phylogenetically diverse reductive dehalogenase-homologous genes in deep subseafloor sedimentary metagenomes.</title>
        <authorList>
            <person name="Kawai M."/>
            <person name="Futagami T."/>
            <person name="Toyoda A."/>
            <person name="Takaki Y."/>
            <person name="Nishi S."/>
            <person name="Hori S."/>
            <person name="Arai W."/>
            <person name="Tsubouchi T."/>
            <person name="Morono Y."/>
            <person name="Uchiyama I."/>
            <person name="Ito T."/>
            <person name="Fujiyama A."/>
            <person name="Inagaki F."/>
            <person name="Takami H."/>
        </authorList>
    </citation>
    <scope>NUCLEOTIDE SEQUENCE</scope>
    <source>
        <strain evidence="2">Expedition CK06-06</strain>
    </source>
</reference>